<keyword evidence="4 7" id="KW-1133">Transmembrane helix</keyword>
<comment type="caution">
    <text evidence="9">The sequence shown here is derived from an EMBL/GenBank/DDBJ whole genome shotgun (WGS) entry which is preliminary data.</text>
</comment>
<sequence length="134" mass="15079">MLRVAPLLLSFAVLVYAFIDCLTTDEQKVRNLPKLVWVFVVLLVPLIGAIGWFVAGRPRRDRTAERRARFVAPDDDPEFLASLGKSNKEHEDMLKRWEEDLKQHETELHDEGPDGPEGDGGKGDGRKGDGRAKD</sequence>
<feature type="region of interest" description="Disordered" evidence="6">
    <location>
        <begin position="76"/>
        <end position="134"/>
    </location>
</feature>
<dbReference type="Pfam" id="PF13396">
    <property type="entry name" value="PLDc_N"/>
    <property type="match status" value="1"/>
</dbReference>
<dbReference type="Proteomes" id="UP001551482">
    <property type="component" value="Unassembled WGS sequence"/>
</dbReference>
<evidence type="ECO:0000256" key="4">
    <source>
        <dbReference type="ARBA" id="ARBA00022989"/>
    </source>
</evidence>
<name>A0ABV3DRV1_9ACTN</name>
<comment type="subcellular location">
    <subcellularLocation>
        <location evidence="1">Cell membrane</location>
        <topology evidence="1">Multi-pass membrane protein</topology>
    </subcellularLocation>
</comment>
<gene>
    <name evidence="9" type="ORF">AB0C36_33910</name>
</gene>
<evidence type="ECO:0000256" key="3">
    <source>
        <dbReference type="ARBA" id="ARBA00022692"/>
    </source>
</evidence>
<evidence type="ECO:0000256" key="5">
    <source>
        <dbReference type="ARBA" id="ARBA00023136"/>
    </source>
</evidence>
<evidence type="ECO:0000313" key="9">
    <source>
        <dbReference type="EMBL" id="MEU8138482.1"/>
    </source>
</evidence>
<feature type="transmembrane region" description="Helical" evidence="7">
    <location>
        <begin position="35"/>
        <end position="55"/>
    </location>
</feature>
<evidence type="ECO:0000259" key="8">
    <source>
        <dbReference type="Pfam" id="PF13396"/>
    </source>
</evidence>
<dbReference type="InterPro" id="IPR027379">
    <property type="entry name" value="CLS_N"/>
</dbReference>
<keyword evidence="3 7" id="KW-0812">Transmembrane</keyword>
<keyword evidence="10" id="KW-1185">Reference proteome</keyword>
<protein>
    <submittedName>
        <fullName evidence="9">PLDc N-terminal domain-containing protein</fullName>
    </submittedName>
</protein>
<dbReference type="EMBL" id="JBEZFP010000125">
    <property type="protein sequence ID" value="MEU8138482.1"/>
    <property type="molecule type" value="Genomic_DNA"/>
</dbReference>
<feature type="compositionally biased region" description="Basic and acidic residues" evidence="6">
    <location>
        <begin position="119"/>
        <end position="134"/>
    </location>
</feature>
<organism evidence="9 10">
    <name type="scientific">Streptodolium elevatio</name>
    <dbReference type="NCBI Taxonomy" id="3157996"/>
    <lineage>
        <taxon>Bacteria</taxon>
        <taxon>Bacillati</taxon>
        <taxon>Actinomycetota</taxon>
        <taxon>Actinomycetes</taxon>
        <taxon>Kitasatosporales</taxon>
        <taxon>Streptomycetaceae</taxon>
        <taxon>Streptodolium</taxon>
    </lineage>
</organism>
<keyword evidence="5 7" id="KW-0472">Membrane</keyword>
<dbReference type="RefSeq" id="WP_358361932.1">
    <property type="nucleotide sequence ID" value="NZ_JBEZFP010000125.1"/>
</dbReference>
<feature type="domain" description="Cardiolipin synthase N-terminal" evidence="8">
    <location>
        <begin position="13"/>
        <end position="57"/>
    </location>
</feature>
<evidence type="ECO:0000256" key="6">
    <source>
        <dbReference type="SAM" id="MobiDB-lite"/>
    </source>
</evidence>
<feature type="compositionally biased region" description="Basic and acidic residues" evidence="6">
    <location>
        <begin position="86"/>
        <end position="112"/>
    </location>
</feature>
<evidence type="ECO:0000256" key="2">
    <source>
        <dbReference type="ARBA" id="ARBA00022475"/>
    </source>
</evidence>
<accession>A0ABV3DRV1</accession>
<evidence type="ECO:0000256" key="7">
    <source>
        <dbReference type="SAM" id="Phobius"/>
    </source>
</evidence>
<evidence type="ECO:0000313" key="10">
    <source>
        <dbReference type="Proteomes" id="UP001551482"/>
    </source>
</evidence>
<reference evidence="9 10" key="1">
    <citation type="submission" date="2024-06" db="EMBL/GenBank/DDBJ databases">
        <title>The Natural Products Discovery Center: Release of the First 8490 Sequenced Strains for Exploring Actinobacteria Biosynthetic Diversity.</title>
        <authorList>
            <person name="Kalkreuter E."/>
            <person name="Kautsar S.A."/>
            <person name="Yang D."/>
            <person name="Bader C.D."/>
            <person name="Teijaro C.N."/>
            <person name="Fluegel L."/>
            <person name="Davis C.M."/>
            <person name="Simpson J.R."/>
            <person name="Lauterbach L."/>
            <person name="Steele A.D."/>
            <person name="Gui C."/>
            <person name="Meng S."/>
            <person name="Li G."/>
            <person name="Viehrig K."/>
            <person name="Ye F."/>
            <person name="Su P."/>
            <person name="Kiefer A.F."/>
            <person name="Nichols A."/>
            <person name="Cepeda A.J."/>
            <person name="Yan W."/>
            <person name="Fan B."/>
            <person name="Jiang Y."/>
            <person name="Adhikari A."/>
            <person name="Zheng C.-J."/>
            <person name="Schuster L."/>
            <person name="Cowan T.M."/>
            <person name="Smanski M.J."/>
            <person name="Chevrette M.G."/>
            <person name="De Carvalho L.P.S."/>
            <person name="Shen B."/>
        </authorList>
    </citation>
    <scope>NUCLEOTIDE SEQUENCE [LARGE SCALE GENOMIC DNA]</scope>
    <source>
        <strain evidence="9 10">NPDC048946</strain>
    </source>
</reference>
<proteinExistence type="predicted"/>
<evidence type="ECO:0000256" key="1">
    <source>
        <dbReference type="ARBA" id="ARBA00004651"/>
    </source>
</evidence>
<keyword evidence="2" id="KW-1003">Cell membrane</keyword>